<sequence>MTDYIEHTLESGVLYLSSSELGIILHLSFFGAILLATLSLYRSSADSYKIAVWALMSVCAFALLVNQVEQQFEITTAPESVTTVVLVLGIGVFLLALFLQVKYGFD</sequence>
<keyword evidence="1" id="KW-1133">Transmembrane helix</keyword>
<feature type="transmembrane region" description="Helical" evidence="1">
    <location>
        <begin position="23"/>
        <end position="41"/>
    </location>
</feature>
<keyword evidence="1" id="KW-0812">Transmembrane</keyword>
<evidence type="ECO:0000256" key="1">
    <source>
        <dbReference type="SAM" id="Phobius"/>
    </source>
</evidence>
<proteinExistence type="predicted"/>
<evidence type="ECO:0000313" key="3">
    <source>
        <dbReference type="Proteomes" id="UP000011599"/>
    </source>
</evidence>
<keyword evidence="3" id="KW-1185">Reference proteome</keyword>
<comment type="caution">
    <text evidence="2">The sequence shown here is derived from an EMBL/GenBank/DDBJ whole genome shotgun (WGS) entry which is preliminary data.</text>
</comment>
<protein>
    <submittedName>
        <fullName evidence="2">Uncharacterized protein</fullName>
    </submittedName>
</protein>
<organism evidence="2 3">
    <name type="scientific">Natronorubrum tibetense GA33</name>
    <dbReference type="NCBI Taxonomy" id="1114856"/>
    <lineage>
        <taxon>Archaea</taxon>
        <taxon>Methanobacteriati</taxon>
        <taxon>Methanobacteriota</taxon>
        <taxon>Stenosarchaea group</taxon>
        <taxon>Halobacteria</taxon>
        <taxon>Halobacteriales</taxon>
        <taxon>Natrialbaceae</taxon>
        <taxon>Natronorubrum</taxon>
    </lineage>
</organism>
<reference evidence="2 3" key="1">
    <citation type="journal article" date="2014" name="PLoS Genet.">
        <title>Phylogenetically driven sequencing of extremely halophilic archaea reveals strategies for static and dynamic osmo-response.</title>
        <authorList>
            <person name="Becker E.A."/>
            <person name="Seitzer P.M."/>
            <person name="Tritt A."/>
            <person name="Larsen D."/>
            <person name="Krusor M."/>
            <person name="Yao A.I."/>
            <person name="Wu D."/>
            <person name="Madern D."/>
            <person name="Eisen J.A."/>
            <person name="Darling A.E."/>
            <person name="Facciotti M.T."/>
        </authorList>
    </citation>
    <scope>NUCLEOTIDE SEQUENCE [LARGE SCALE GENOMIC DNA]</scope>
    <source>
        <strain evidence="2 3">GA33</strain>
    </source>
</reference>
<evidence type="ECO:0000313" key="2">
    <source>
        <dbReference type="EMBL" id="ELY43043.1"/>
    </source>
</evidence>
<feature type="transmembrane region" description="Helical" evidence="1">
    <location>
        <begin position="80"/>
        <end position="99"/>
    </location>
</feature>
<accession>L9W3X7</accession>
<dbReference type="AlphaFoldDB" id="L9W3X7"/>
<dbReference type="EMBL" id="AOHW01000022">
    <property type="protein sequence ID" value="ELY43043.1"/>
    <property type="molecule type" value="Genomic_DNA"/>
</dbReference>
<name>L9W3X7_9EURY</name>
<feature type="transmembrane region" description="Helical" evidence="1">
    <location>
        <begin position="50"/>
        <end position="68"/>
    </location>
</feature>
<keyword evidence="1" id="KW-0472">Membrane</keyword>
<dbReference type="RefSeq" id="WP_006089200.1">
    <property type="nucleotide sequence ID" value="NZ_AOHW01000022.1"/>
</dbReference>
<dbReference type="STRING" id="1114856.GCA_000383975_00907"/>
<dbReference type="PATRIC" id="fig|1114856.3.peg.1445"/>
<dbReference type="Proteomes" id="UP000011599">
    <property type="component" value="Unassembled WGS sequence"/>
</dbReference>
<gene>
    <name evidence="2" type="ORF">C496_06902</name>
</gene>